<organism evidence="1 2">
    <name type="scientific">Dermatophagoides pteronyssinus</name>
    <name type="common">European house dust mite</name>
    <dbReference type="NCBI Taxonomy" id="6956"/>
    <lineage>
        <taxon>Eukaryota</taxon>
        <taxon>Metazoa</taxon>
        <taxon>Ecdysozoa</taxon>
        <taxon>Arthropoda</taxon>
        <taxon>Chelicerata</taxon>
        <taxon>Arachnida</taxon>
        <taxon>Acari</taxon>
        <taxon>Acariformes</taxon>
        <taxon>Sarcoptiformes</taxon>
        <taxon>Astigmata</taxon>
        <taxon>Psoroptidia</taxon>
        <taxon>Analgoidea</taxon>
        <taxon>Pyroglyphidae</taxon>
        <taxon>Dermatophagoidinae</taxon>
        <taxon>Dermatophagoides</taxon>
    </lineage>
</organism>
<gene>
    <name evidence="2" type="primary">LOC113797056</name>
</gene>
<evidence type="ECO:0000313" key="1">
    <source>
        <dbReference type="Proteomes" id="UP000515146"/>
    </source>
</evidence>
<dbReference type="OrthoDB" id="6535238at2759"/>
<dbReference type="Proteomes" id="UP000515146">
    <property type="component" value="Unplaced"/>
</dbReference>
<name>A0A6P6YCV2_DERPT</name>
<accession>A0A6P6YCV2</accession>
<reference evidence="2" key="1">
    <citation type="submission" date="2025-08" db="UniProtKB">
        <authorList>
            <consortium name="RefSeq"/>
        </authorList>
    </citation>
    <scope>IDENTIFICATION</scope>
    <source>
        <strain evidence="2">Airmid</strain>
    </source>
</reference>
<protein>
    <submittedName>
        <fullName evidence="2">Uncharacterized protein LOC113797056</fullName>
    </submittedName>
</protein>
<proteinExistence type="predicted"/>
<dbReference type="RefSeq" id="XP_027203172.1">
    <property type="nucleotide sequence ID" value="XM_027347371.1"/>
</dbReference>
<keyword evidence="1" id="KW-1185">Reference proteome</keyword>
<dbReference type="KEGG" id="dpte:113797056"/>
<dbReference type="InParanoid" id="A0A6P6YCV2"/>
<dbReference type="AlphaFoldDB" id="A0A6P6YCV2"/>
<evidence type="ECO:0000313" key="2">
    <source>
        <dbReference type="RefSeq" id="XP_027203172.1"/>
    </source>
</evidence>
<sequence length="412" mass="47859">MRLDFNFPIENPFEFIAIATADPESLKPTRPSNRLPAFPVIFPKTGGLMTDFLSWFPMASGMGELLELKYDGKVRSKLSARFGIATILTHYNQDIPKYDPNQSLFINYCDVKDLYGDHVEFSEERWDHSKVQERFMLAGDLYIKQHCSTPDYTLHTDISLAFARFIFMCTGRRPNEECCQLITTLCQTRDKFSFITDDMKYWEDVNALSESDKMAIFTELVNNKSQLSLVFQILLDRLNTYGWFTLHTVLDAIKKFPAIPWLDISQRWFSGQLEKFQEACIAFQKSKFAVLDKQLVIKHGFLRYKELVGFCSHLLTKAGVKRKIFFRTKLTEEQHIYIESILTHGINEPIPMDESLLRAINGIPGIEMSDGEISEFLARIKKEVEEYDEFLKEFNRKSLFEQNDIAVQDSLN</sequence>